<name>A0AAV7TWW2_PLEWA</name>
<reference evidence="3" key="1">
    <citation type="journal article" date="2022" name="bioRxiv">
        <title>Sequencing and chromosome-scale assembly of the giantPleurodeles waltlgenome.</title>
        <authorList>
            <person name="Brown T."/>
            <person name="Elewa A."/>
            <person name="Iarovenko S."/>
            <person name="Subramanian E."/>
            <person name="Araus A.J."/>
            <person name="Petzold A."/>
            <person name="Susuki M."/>
            <person name="Suzuki K.-i.T."/>
            <person name="Hayashi T."/>
            <person name="Toyoda A."/>
            <person name="Oliveira C."/>
            <person name="Osipova E."/>
            <person name="Leigh N.D."/>
            <person name="Simon A."/>
            <person name="Yun M.H."/>
        </authorList>
    </citation>
    <scope>NUCLEOTIDE SEQUENCE</scope>
    <source>
        <strain evidence="3">20211129_DDA</strain>
        <tissue evidence="3">Liver</tissue>
    </source>
</reference>
<feature type="signal peptide" evidence="2">
    <location>
        <begin position="1"/>
        <end position="34"/>
    </location>
</feature>
<sequence length="129" mass="14027">MTGRRPDAPGRLQFKIRPALSLLLLCLRSPLLRLRSLSPPLDVQGGKQVSSNAAGDDNDATDSNGENSDDDNIFLIDEEGNSDAGDEVIINSTTLDVNFYFDVNETHGINQGDDFFIFISTVVDEPIDG</sequence>
<gene>
    <name evidence="3" type="ORF">NDU88_005352</name>
</gene>
<comment type="caution">
    <text evidence="3">The sequence shown here is derived from an EMBL/GenBank/DDBJ whole genome shotgun (WGS) entry which is preliminary data.</text>
</comment>
<evidence type="ECO:0000256" key="2">
    <source>
        <dbReference type="SAM" id="SignalP"/>
    </source>
</evidence>
<dbReference type="EMBL" id="JANPWB010000006">
    <property type="protein sequence ID" value="KAJ1180128.1"/>
    <property type="molecule type" value="Genomic_DNA"/>
</dbReference>
<keyword evidence="4" id="KW-1185">Reference proteome</keyword>
<feature type="region of interest" description="Disordered" evidence="1">
    <location>
        <begin position="37"/>
        <end position="73"/>
    </location>
</feature>
<evidence type="ECO:0000256" key="1">
    <source>
        <dbReference type="SAM" id="MobiDB-lite"/>
    </source>
</evidence>
<evidence type="ECO:0000313" key="3">
    <source>
        <dbReference type="EMBL" id="KAJ1180128.1"/>
    </source>
</evidence>
<evidence type="ECO:0000313" key="4">
    <source>
        <dbReference type="Proteomes" id="UP001066276"/>
    </source>
</evidence>
<proteinExistence type="predicted"/>
<organism evidence="3 4">
    <name type="scientific">Pleurodeles waltl</name>
    <name type="common">Iberian ribbed newt</name>
    <dbReference type="NCBI Taxonomy" id="8319"/>
    <lineage>
        <taxon>Eukaryota</taxon>
        <taxon>Metazoa</taxon>
        <taxon>Chordata</taxon>
        <taxon>Craniata</taxon>
        <taxon>Vertebrata</taxon>
        <taxon>Euteleostomi</taxon>
        <taxon>Amphibia</taxon>
        <taxon>Batrachia</taxon>
        <taxon>Caudata</taxon>
        <taxon>Salamandroidea</taxon>
        <taxon>Salamandridae</taxon>
        <taxon>Pleurodelinae</taxon>
        <taxon>Pleurodeles</taxon>
    </lineage>
</organism>
<keyword evidence="2" id="KW-0732">Signal</keyword>
<dbReference type="AlphaFoldDB" id="A0AAV7TWW2"/>
<accession>A0AAV7TWW2</accession>
<dbReference type="Proteomes" id="UP001066276">
    <property type="component" value="Chromosome 3_2"/>
</dbReference>
<protein>
    <submittedName>
        <fullName evidence="3">Uncharacterized protein</fullName>
    </submittedName>
</protein>
<feature type="chain" id="PRO_5043597037" evidence="2">
    <location>
        <begin position="35"/>
        <end position="129"/>
    </location>
</feature>